<sequence>MTRNVPPPVALITGAADGIGWAMARRFAAAGCRVALADLDGDRAAARAAELGAHHLAVRADVADEDSAVAMIEETVAQLGRLDILVNNAGIGDSHKPTLEQDLATFDRILRIHLDGTFVASREAARAMAEQGGAILNVSSIAGLTGLPRRNAYGAAKAGIVAMTKSMACEWAGAGIRVNAIAPGYVGTALVAKLVEAGRIDRARLERRIPLGRLADPAEIAETAWFLCSPSASYVTGAVLSVDGGWSAYGDAGDASPAQEA</sequence>
<dbReference type="GO" id="GO:0016616">
    <property type="term" value="F:oxidoreductase activity, acting on the CH-OH group of donors, NAD or NADP as acceptor"/>
    <property type="evidence" value="ECO:0007669"/>
    <property type="project" value="TreeGrafter"/>
</dbReference>
<organism evidence="2 3">
    <name type="scientific">Methylobacterium variabile</name>
    <dbReference type="NCBI Taxonomy" id="298794"/>
    <lineage>
        <taxon>Bacteria</taxon>
        <taxon>Pseudomonadati</taxon>
        <taxon>Pseudomonadota</taxon>
        <taxon>Alphaproteobacteria</taxon>
        <taxon>Hyphomicrobiales</taxon>
        <taxon>Methylobacteriaceae</taxon>
        <taxon>Methylobacterium</taxon>
    </lineage>
</organism>
<dbReference type="PRINTS" id="PR00081">
    <property type="entry name" value="GDHRDH"/>
</dbReference>
<keyword evidence="3" id="KW-1185">Reference proteome</keyword>
<evidence type="ECO:0000313" key="3">
    <source>
        <dbReference type="Proteomes" id="UP000035955"/>
    </source>
</evidence>
<dbReference type="FunFam" id="3.40.50.720:FF:000084">
    <property type="entry name" value="Short-chain dehydrogenase reductase"/>
    <property type="match status" value="1"/>
</dbReference>
<dbReference type="CDD" id="cd05233">
    <property type="entry name" value="SDR_c"/>
    <property type="match status" value="1"/>
</dbReference>
<dbReference type="AlphaFoldDB" id="A0A0J6SRZ9"/>
<name>A0A0J6SRZ9_9HYPH</name>
<evidence type="ECO:0000256" key="1">
    <source>
        <dbReference type="ARBA" id="ARBA00006484"/>
    </source>
</evidence>
<dbReference type="Gene3D" id="3.40.50.720">
    <property type="entry name" value="NAD(P)-binding Rossmann-like Domain"/>
    <property type="match status" value="1"/>
</dbReference>
<dbReference type="NCBIfam" id="NF005559">
    <property type="entry name" value="PRK07231.1"/>
    <property type="match status" value="1"/>
</dbReference>
<dbReference type="PATRIC" id="fig|298794.3.peg.231"/>
<dbReference type="PROSITE" id="PS00061">
    <property type="entry name" value="ADH_SHORT"/>
    <property type="match status" value="1"/>
</dbReference>
<dbReference type="PANTHER" id="PTHR42760:SF40">
    <property type="entry name" value="3-OXOACYL-[ACYL-CARRIER-PROTEIN] REDUCTASE, CHLOROPLASTIC"/>
    <property type="match status" value="1"/>
</dbReference>
<dbReference type="SUPFAM" id="SSF51735">
    <property type="entry name" value="NAD(P)-binding Rossmann-fold domains"/>
    <property type="match status" value="1"/>
</dbReference>
<dbReference type="RefSeq" id="WP_048445213.1">
    <property type="nucleotide sequence ID" value="NZ_LABY01000103.1"/>
</dbReference>
<comment type="caution">
    <text evidence="2">The sequence shown here is derived from an EMBL/GenBank/DDBJ whole genome shotgun (WGS) entry which is preliminary data.</text>
</comment>
<dbReference type="InterPro" id="IPR036291">
    <property type="entry name" value="NAD(P)-bd_dom_sf"/>
</dbReference>
<accession>A0A0J6SRZ9</accession>
<protein>
    <submittedName>
        <fullName evidence="2">Short-chain dehydrogenase</fullName>
    </submittedName>
</protein>
<gene>
    <name evidence="2" type="ORF">VQ02_16115</name>
</gene>
<comment type="similarity">
    <text evidence="1">Belongs to the short-chain dehydrogenases/reductases (SDR) family.</text>
</comment>
<dbReference type="Pfam" id="PF13561">
    <property type="entry name" value="adh_short_C2"/>
    <property type="match status" value="1"/>
</dbReference>
<dbReference type="GO" id="GO:0030497">
    <property type="term" value="P:fatty acid elongation"/>
    <property type="evidence" value="ECO:0007669"/>
    <property type="project" value="TreeGrafter"/>
</dbReference>
<dbReference type="Proteomes" id="UP000035955">
    <property type="component" value="Unassembled WGS sequence"/>
</dbReference>
<reference evidence="2 3" key="1">
    <citation type="submission" date="2015-03" db="EMBL/GenBank/DDBJ databases">
        <title>Genome sequencing of Methylobacterium variabile DSM 16961.</title>
        <authorList>
            <person name="Chaudhry V."/>
            <person name="Patil P.B."/>
        </authorList>
    </citation>
    <scope>NUCLEOTIDE SEQUENCE [LARGE SCALE GENOMIC DNA]</scope>
    <source>
        <strain evidence="2 3">DSM 16961</strain>
    </source>
</reference>
<dbReference type="OrthoDB" id="9805986at2"/>
<dbReference type="EMBL" id="LABY01000103">
    <property type="protein sequence ID" value="KMO36153.1"/>
    <property type="molecule type" value="Genomic_DNA"/>
</dbReference>
<proteinExistence type="inferred from homology"/>
<dbReference type="InterPro" id="IPR020904">
    <property type="entry name" value="Sc_DH/Rdtase_CS"/>
</dbReference>
<dbReference type="PRINTS" id="PR00080">
    <property type="entry name" value="SDRFAMILY"/>
</dbReference>
<dbReference type="InterPro" id="IPR002347">
    <property type="entry name" value="SDR_fam"/>
</dbReference>
<evidence type="ECO:0000313" key="2">
    <source>
        <dbReference type="EMBL" id="KMO36153.1"/>
    </source>
</evidence>
<dbReference type="PANTHER" id="PTHR42760">
    <property type="entry name" value="SHORT-CHAIN DEHYDROGENASES/REDUCTASES FAMILY MEMBER"/>
    <property type="match status" value="1"/>
</dbReference>